<evidence type="ECO:0000313" key="2">
    <source>
        <dbReference type="EMBL" id="GFA80938.1"/>
    </source>
</evidence>
<feature type="non-terminal residue" evidence="2">
    <location>
        <position position="1"/>
    </location>
</feature>
<keyword evidence="2" id="KW-0695">RNA-directed DNA polymerase</keyword>
<dbReference type="EMBL" id="BKCJ010492151">
    <property type="protein sequence ID" value="GFA80938.1"/>
    <property type="molecule type" value="Genomic_DNA"/>
</dbReference>
<dbReference type="PANTHER" id="PTHR31635">
    <property type="entry name" value="REVERSE TRANSCRIPTASE DOMAIN-CONTAINING PROTEIN-RELATED"/>
    <property type="match status" value="1"/>
</dbReference>
<dbReference type="SUPFAM" id="SSF56672">
    <property type="entry name" value="DNA/RNA polymerases"/>
    <property type="match status" value="1"/>
</dbReference>
<sequence length="701" mass="79940">GLGHKAKKGWIQELNSKYRINFVTLQETKMESIDIFSIKALWGNSSFDYVFSPSVGFSGGILLVWDPNIFIKDSHTISDYFVAIRGNWIPSSTNLLIIYVYAPQELSEKRQLWDYIHHMTVSWNGLLTTFPSLSAICLDKHLSDHRPILMRKLNVDYGPTPFRFFHSWFDMDGFDKMVEDSWKNLDISDPNSMISLKKKLQALKISIKQWLKEAKSHSSKVKASIQKRLIDLDKSFDQGTCNDELLLERTNLLKELHDINSCTDANMRQKAKVRWAIEGDENSKYFHGVINKKRTQLAIRGIFSDGEWITEPPNQLDLERAVNYNEVKNAVWDCGTNKSPGPDGYTFEFYRRYWNIIDTDVVAAVNQFFTIGFFPPGCNSSFIALIPKCQDAKMVQYFRPISLIGSMYKIIAKILANRLSFVIPCLISETQSAFVSNRQILDGPFILNELLSWCKYKNHKTMIFKVDFEKAFDSVRWDYLDDVLAKFGFGDKWRGWIHGCLNNAKGSILVSSSPTTEFQFYKGLKQGDPLSPFLFILIMESLHLSFKNVENAGIYKGISIDNSFTLSHLFYVDDVVFVGKWSHSNILTIVNVLKFFFLASGLKINLHKSNLMGIGVPHNGVTLAAESLGYLSFSNPFKFPGVKVGGIMSRHGSWADVTDKLSSRLSKWKLKTLSIGGRLTLIKSVLTSLPLYHMSIFKCPL</sequence>
<dbReference type="InterPro" id="IPR000477">
    <property type="entry name" value="RT_dom"/>
</dbReference>
<proteinExistence type="predicted"/>
<organism evidence="2">
    <name type="scientific">Tanacetum cinerariifolium</name>
    <name type="common">Dalmatian daisy</name>
    <name type="synonym">Chrysanthemum cinerariifolium</name>
    <dbReference type="NCBI Taxonomy" id="118510"/>
    <lineage>
        <taxon>Eukaryota</taxon>
        <taxon>Viridiplantae</taxon>
        <taxon>Streptophyta</taxon>
        <taxon>Embryophyta</taxon>
        <taxon>Tracheophyta</taxon>
        <taxon>Spermatophyta</taxon>
        <taxon>Magnoliopsida</taxon>
        <taxon>eudicotyledons</taxon>
        <taxon>Gunneridae</taxon>
        <taxon>Pentapetalae</taxon>
        <taxon>asterids</taxon>
        <taxon>campanulids</taxon>
        <taxon>Asterales</taxon>
        <taxon>Asteraceae</taxon>
        <taxon>Asteroideae</taxon>
        <taxon>Anthemideae</taxon>
        <taxon>Anthemidinae</taxon>
        <taxon>Tanacetum</taxon>
    </lineage>
</organism>
<feature type="non-terminal residue" evidence="2">
    <location>
        <position position="701"/>
    </location>
</feature>
<keyword evidence="2" id="KW-0548">Nucleotidyltransferase</keyword>
<feature type="domain" description="Reverse transcriptase" evidence="1">
    <location>
        <begin position="367"/>
        <end position="644"/>
    </location>
</feature>
<comment type="caution">
    <text evidence="2">The sequence shown here is derived from an EMBL/GenBank/DDBJ whole genome shotgun (WGS) entry which is preliminary data.</text>
</comment>
<dbReference type="SUPFAM" id="SSF56219">
    <property type="entry name" value="DNase I-like"/>
    <property type="match status" value="1"/>
</dbReference>
<dbReference type="CDD" id="cd01650">
    <property type="entry name" value="RT_nLTR_like"/>
    <property type="match status" value="1"/>
</dbReference>
<dbReference type="PROSITE" id="PS50878">
    <property type="entry name" value="RT_POL"/>
    <property type="match status" value="1"/>
</dbReference>
<keyword evidence="2" id="KW-0808">Transferase</keyword>
<dbReference type="Pfam" id="PF00078">
    <property type="entry name" value="RVT_1"/>
    <property type="match status" value="1"/>
</dbReference>
<dbReference type="PANTHER" id="PTHR31635:SF196">
    <property type="entry name" value="REVERSE TRANSCRIPTASE DOMAIN-CONTAINING PROTEIN-RELATED"/>
    <property type="match status" value="1"/>
</dbReference>
<dbReference type="InterPro" id="IPR043502">
    <property type="entry name" value="DNA/RNA_pol_sf"/>
</dbReference>
<protein>
    <submittedName>
        <fullName evidence="2">RNA-directed DNA polymerase, eukaryota</fullName>
    </submittedName>
</protein>
<accession>A0A699K7Y1</accession>
<dbReference type="InterPro" id="IPR036691">
    <property type="entry name" value="Endo/exonu/phosph_ase_sf"/>
</dbReference>
<dbReference type="Gene3D" id="3.60.10.10">
    <property type="entry name" value="Endonuclease/exonuclease/phosphatase"/>
    <property type="match status" value="1"/>
</dbReference>
<reference evidence="2" key="1">
    <citation type="journal article" date="2019" name="Sci. Rep.">
        <title>Draft genome of Tanacetum cinerariifolium, the natural source of mosquito coil.</title>
        <authorList>
            <person name="Yamashiro T."/>
            <person name="Shiraishi A."/>
            <person name="Satake H."/>
            <person name="Nakayama K."/>
        </authorList>
    </citation>
    <scope>NUCLEOTIDE SEQUENCE</scope>
</reference>
<evidence type="ECO:0000259" key="1">
    <source>
        <dbReference type="PROSITE" id="PS50878"/>
    </source>
</evidence>
<name>A0A699K7Y1_TANCI</name>
<dbReference type="GO" id="GO:0003964">
    <property type="term" value="F:RNA-directed DNA polymerase activity"/>
    <property type="evidence" value="ECO:0007669"/>
    <property type="project" value="UniProtKB-KW"/>
</dbReference>
<gene>
    <name evidence="2" type="ORF">Tci_652910</name>
</gene>
<dbReference type="AlphaFoldDB" id="A0A699K7Y1"/>